<dbReference type="InterPro" id="IPR013763">
    <property type="entry name" value="Cyclin-like_dom"/>
</dbReference>
<dbReference type="OrthoDB" id="511529at2759"/>
<dbReference type="InterPro" id="IPR013150">
    <property type="entry name" value="TFIIB_cyclin"/>
</dbReference>
<dbReference type="Pfam" id="PF07741">
    <property type="entry name" value="BRF1"/>
    <property type="match status" value="1"/>
</dbReference>
<dbReference type="InterPro" id="IPR013137">
    <property type="entry name" value="Znf_TFIIB"/>
</dbReference>
<dbReference type="EMBL" id="LJIJ01002106">
    <property type="protein sequence ID" value="ODM90214.1"/>
    <property type="molecule type" value="Genomic_DNA"/>
</dbReference>
<evidence type="ECO:0000256" key="2">
    <source>
        <dbReference type="ARBA" id="ARBA00010857"/>
    </source>
</evidence>
<evidence type="ECO:0000256" key="3">
    <source>
        <dbReference type="ARBA" id="ARBA00022723"/>
    </source>
</evidence>
<evidence type="ECO:0000313" key="16">
    <source>
        <dbReference type="Proteomes" id="UP000094527"/>
    </source>
</evidence>
<dbReference type="InterPro" id="IPR011665">
    <property type="entry name" value="BRF1_TBP-bd_dom"/>
</dbReference>
<feature type="region of interest" description="Disordered" evidence="13">
    <location>
        <begin position="583"/>
        <end position="607"/>
    </location>
</feature>
<evidence type="ECO:0000256" key="5">
    <source>
        <dbReference type="ARBA" id="ARBA00022771"/>
    </source>
</evidence>
<gene>
    <name evidence="15" type="ORF">Ocin01_16466</name>
</gene>
<dbReference type="InterPro" id="IPR036915">
    <property type="entry name" value="Cyclin-like_sf"/>
</dbReference>
<keyword evidence="10" id="KW-0539">Nucleus</keyword>
<evidence type="ECO:0000256" key="7">
    <source>
        <dbReference type="ARBA" id="ARBA00023015"/>
    </source>
</evidence>
<dbReference type="GO" id="GO:0070897">
    <property type="term" value="P:transcription preinitiation complex assembly"/>
    <property type="evidence" value="ECO:0007669"/>
    <property type="project" value="InterPro"/>
</dbReference>
<evidence type="ECO:0000256" key="8">
    <source>
        <dbReference type="ARBA" id="ARBA00023159"/>
    </source>
</evidence>
<keyword evidence="16" id="KW-1185">Reference proteome</keyword>
<keyword evidence="8" id="KW-0010">Activator</keyword>
<feature type="domain" description="TFIIB-type" evidence="14">
    <location>
        <begin position="3"/>
        <end position="34"/>
    </location>
</feature>
<dbReference type="STRING" id="48709.A0A1D2MBF2"/>
<name>A0A1D2MBF2_ORCCI</name>
<evidence type="ECO:0000256" key="6">
    <source>
        <dbReference type="ARBA" id="ARBA00022833"/>
    </source>
</evidence>
<evidence type="ECO:0000256" key="4">
    <source>
        <dbReference type="ARBA" id="ARBA00022737"/>
    </source>
</evidence>
<keyword evidence="7" id="KW-0805">Transcription regulation</keyword>
<keyword evidence="9" id="KW-0804">Transcription</keyword>
<dbReference type="Gene3D" id="1.10.472.10">
    <property type="entry name" value="Cyclin-like"/>
    <property type="match status" value="2"/>
</dbReference>
<dbReference type="GO" id="GO:0008270">
    <property type="term" value="F:zinc ion binding"/>
    <property type="evidence" value="ECO:0007669"/>
    <property type="project" value="UniProtKB-KW"/>
</dbReference>
<dbReference type="Pfam" id="PF08271">
    <property type="entry name" value="Zn_Ribbon_TF"/>
    <property type="match status" value="1"/>
</dbReference>
<evidence type="ECO:0000256" key="9">
    <source>
        <dbReference type="ARBA" id="ARBA00023163"/>
    </source>
</evidence>
<dbReference type="FunFam" id="1.10.472.10:FF:000007">
    <property type="entry name" value="Transcription factor IIIB 90 kDa subunit"/>
    <property type="match status" value="1"/>
</dbReference>
<reference evidence="15 16" key="1">
    <citation type="journal article" date="2016" name="Genome Biol. Evol.">
        <title>Gene Family Evolution Reflects Adaptation to Soil Environmental Stressors in the Genome of the Collembolan Orchesella cincta.</title>
        <authorList>
            <person name="Faddeeva-Vakhrusheva A."/>
            <person name="Derks M.F."/>
            <person name="Anvar S.Y."/>
            <person name="Agamennone V."/>
            <person name="Suring W."/>
            <person name="Smit S."/>
            <person name="van Straalen N.M."/>
            <person name="Roelofs D."/>
        </authorList>
    </citation>
    <scope>NUCLEOTIDE SEQUENCE [LARGE SCALE GENOMIC DNA]</scope>
    <source>
        <tissue evidence="15">Mixed pool</tissue>
    </source>
</reference>
<accession>A0A1D2MBF2</accession>
<evidence type="ECO:0000256" key="10">
    <source>
        <dbReference type="ARBA" id="ARBA00023242"/>
    </source>
</evidence>
<organism evidence="15 16">
    <name type="scientific">Orchesella cincta</name>
    <name type="common">Springtail</name>
    <name type="synonym">Podura cincta</name>
    <dbReference type="NCBI Taxonomy" id="48709"/>
    <lineage>
        <taxon>Eukaryota</taxon>
        <taxon>Metazoa</taxon>
        <taxon>Ecdysozoa</taxon>
        <taxon>Arthropoda</taxon>
        <taxon>Hexapoda</taxon>
        <taxon>Collembola</taxon>
        <taxon>Entomobryomorpha</taxon>
        <taxon>Entomobryoidea</taxon>
        <taxon>Orchesellidae</taxon>
        <taxon>Orchesellinae</taxon>
        <taxon>Orchesella</taxon>
    </lineage>
</organism>
<dbReference type="SUPFAM" id="SSF47954">
    <property type="entry name" value="Cyclin-like"/>
    <property type="match status" value="2"/>
</dbReference>
<proteinExistence type="inferred from homology"/>
<comment type="caution">
    <text evidence="15">The sequence shown here is derived from an EMBL/GenBank/DDBJ whole genome shotgun (WGS) entry which is preliminary data.</text>
</comment>
<dbReference type="FunFam" id="1.10.472.10:FF:000002">
    <property type="entry name" value="Transcription factor IIIB 90 kDa subunit"/>
    <property type="match status" value="1"/>
</dbReference>
<feature type="region of interest" description="Disordered" evidence="13">
    <location>
        <begin position="494"/>
        <end position="518"/>
    </location>
</feature>
<evidence type="ECO:0000256" key="1">
    <source>
        <dbReference type="ARBA" id="ARBA00004123"/>
    </source>
</evidence>
<keyword evidence="3" id="KW-0479">Metal-binding</keyword>
<dbReference type="GO" id="GO:0017025">
    <property type="term" value="F:TBP-class protein binding"/>
    <property type="evidence" value="ECO:0007669"/>
    <property type="project" value="InterPro"/>
</dbReference>
<comment type="similarity">
    <text evidence="2">Belongs to the TFIIB family.</text>
</comment>
<dbReference type="GO" id="GO:0000126">
    <property type="term" value="C:transcription factor TFIIIB complex"/>
    <property type="evidence" value="ECO:0007669"/>
    <property type="project" value="TreeGrafter"/>
</dbReference>
<dbReference type="SUPFAM" id="SSF57783">
    <property type="entry name" value="Zinc beta-ribbon"/>
    <property type="match status" value="1"/>
</dbReference>
<dbReference type="GO" id="GO:0000995">
    <property type="term" value="F:RNA polymerase III general transcription initiation factor activity"/>
    <property type="evidence" value="ECO:0007669"/>
    <property type="project" value="TreeGrafter"/>
</dbReference>
<dbReference type="OMA" id="EPPCKVM"/>
<dbReference type="FunFam" id="2.20.25.10:FF:000012">
    <property type="entry name" value="Putative transcription factor IIIB 90 kDa subunit"/>
    <property type="match status" value="1"/>
</dbReference>
<dbReference type="Pfam" id="PF00382">
    <property type="entry name" value="TFIIB"/>
    <property type="match status" value="2"/>
</dbReference>
<evidence type="ECO:0000259" key="14">
    <source>
        <dbReference type="PROSITE" id="PS51134"/>
    </source>
</evidence>
<dbReference type="PANTHER" id="PTHR11618">
    <property type="entry name" value="TRANSCRIPTION INITIATION FACTOR IIB-RELATED"/>
    <property type="match status" value="1"/>
</dbReference>
<keyword evidence="4" id="KW-0677">Repeat</keyword>
<dbReference type="PROSITE" id="PS51134">
    <property type="entry name" value="ZF_TFIIB"/>
    <property type="match status" value="1"/>
</dbReference>
<evidence type="ECO:0000256" key="12">
    <source>
        <dbReference type="PROSITE-ProRule" id="PRU00469"/>
    </source>
</evidence>
<evidence type="ECO:0000256" key="13">
    <source>
        <dbReference type="SAM" id="MobiDB-lite"/>
    </source>
</evidence>
<comment type="subcellular location">
    <subcellularLocation>
        <location evidence="1">Nucleus</location>
    </subcellularLocation>
</comment>
<keyword evidence="6" id="KW-0862">Zinc</keyword>
<dbReference type="CDD" id="cd20554">
    <property type="entry name" value="CYCLIN_TFIIIB90_rpt2"/>
    <property type="match status" value="1"/>
</dbReference>
<dbReference type="GO" id="GO:0097550">
    <property type="term" value="C:transcription preinitiation complex"/>
    <property type="evidence" value="ECO:0007669"/>
    <property type="project" value="TreeGrafter"/>
</dbReference>
<feature type="region of interest" description="Disordered" evidence="13">
    <location>
        <begin position="650"/>
        <end position="685"/>
    </location>
</feature>
<dbReference type="InterPro" id="IPR000812">
    <property type="entry name" value="TFIIB"/>
</dbReference>
<sequence length="685" mass="76306">MSGVISCRQCGCSEIDSDPARGDAVCTNCGYVLEESIIVSEVAFEEDGHGGSSAIGQFVSAESRGGGGISGAPTGFHSGVGKESREITLRSAKKKIVEVAQQLRLNQHCIDMAFNFFKMALHKQLTKGRKNSLTIAACVYMTCRIEGTPHLLIDFSDVVQMDVYALGRAYVQISRALYINIPAVDPCMYILRFAHKFELGDKTHDVAMTALRLVQRMKRDWIHLGRRPSGLCGAALLIAARLHNFSRTIHDIISVVKVHETTLRKRLIEFGETPSSSLTLDEFMSVDLEEEHDPPSFKAARIKDRDRLQRLLDEEVNDQFQQIQQKIEEELDKRRSKALKKRAEAALRINDTVVGSSGRETDDATRFIVESTMSAINEVIAPVNHGAHSDRPASPNVRDIDRMLMPPPSTVDENQLNQGLAIQQHLRLPSPVPDLTVTLPEESEDGELDLDGIDDNEIDAYLMTREEALKKKETWEKINADYIQQQKIKQEQLEKERLEGKPEKKKKKKQAKPKPTFQAKSANEAIKIMLMERKMSNKINYDVLRSLTSGVDGVEGLLSGNDEANVVSAEPITVIESGPVVPPARKRKLTESETEEKPIVASTSKKSKTVKIKTESKPSVADLKVGILEQPVVIEETSAEVVVESGPVNVEDFDDENESDVEEELSARQLLTQFRGEDEGDDDYY</sequence>
<keyword evidence="5 12" id="KW-0863">Zinc-finger</keyword>
<evidence type="ECO:0000313" key="15">
    <source>
        <dbReference type="EMBL" id="ODM90214.1"/>
    </source>
</evidence>
<protein>
    <recommendedName>
        <fullName evidence="11">B-related factor 1</fullName>
    </recommendedName>
</protein>
<feature type="compositionally biased region" description="Basic residues" evidence="13">
    <location>
        <begin position="503"/>
        <end position="512"/>
    </location>
</feature>
<dbReference type="CDD" id="cd20553">
    <property type="entry name" value="CYCLIN_TFIIIB90_rpt1"/>
    <property type="match status" value="1"/>
</dbReference>
<dbReference type="AlphaFoldDB" id="A0A1D2MBF2"/>
<feature type="compositionally biased region" description="Acidic residues" evidence="13">
    <location>
        <begin position="651"/>
        <end position="664"/>
    </location>
</feature>
<feature type="compositionally biased region" description="Basic and acidic residues" evidence="13">
    <location>
        <begin position="589"/>
        <end position="598"/>
    </location>
</feature>
<dbReference type="Proteomes" id="UP000094527">
    <property type="component" value="Unassembled WGS sequence"/>
</dbReference>
<evidence type="ECO:0000256" key="11">
    <source>
        <dbReference type="ARBA" id="ARBA00031009"/>
    </source>
</evidence>
<dbReference type="PRINTS" id="PR00685">
    <property type="entry name" value="TIFACTORIIB"/>
</dbReference>
<dbReference type="GO" id="GO:0001006">
    <property type="term" value="F:RNA polymerase III type 3 promoter sequence-specific DNA binding"/>
    <property type="evidence" value="ECO:0007669"/>
    <property type="project" value="TreeGrafter"/>
</dbReference>
<dbReference type="Gene3D" id="2.20.25.10">
    <property type="match status" value="1"/>
</dbReference>
<dbReference type="Gene3D" id="1.20.5.650">
    <property type="entry name" value="Single helix bin"/>
    <property type="match status" value="1"/>
</dbReference>
<dbReference type="GO" id="GO:0005634">
    <property type="term" value="C:nucleus"/>
    <property type="evidence" value="ECO:0007669"/>
    <property type="project" value="UniProtKB-SubCell"/>
</dbReference>
<dbReference type="PANTHER" id="PTHR11618:SF4">
    <property type="entry name" value="TRANSCRIPTION FACTOR IIIB 90 KDA SUBUNIT"/>
    <property type="match status" value="1"/>
</dbReference>
<dbReference type="SMART" id="SM00385">
    <property type="entry name" value="CYCLIN"/>
    <property type="match status" value="2"/>
</dbReference>